<feature type="domain" description="HTH araC/xylS-type" evidence="5">
    <location>
        <begin position="426"/>
        <end position="524"/>
    </location>
</feature>
<dbReference type="Proteomes" id="UP000641588">
    <property type="component" value="Unassembled WGS sequence"/>
</dbReference>
<dbReference type="InterPro" id="IPR018062">
    <property type="entry name" value="HTH_AraC-typ_CS"/>
</dbReference>
<dbReference type="PROSITE" id="PS01124">
    <property type="entry name" value="HTH_ARAC_FAMILY_2"/>
    <property type="match status" value="1"/>
</dbReference>
<dbReference type="InterPro" id="IPR009057">
    <property type="entry name" value="Homeodomain-like_sf"/>
</dbReference>
<dbReference type="GO" id="GO:0000160">
    <property type="term" value="P:phosphorelay signal transduction system"/>
    <property type="evidence" value="ECO:0007669"/>
    <property type="project" value="InterPro"/>
</dbReference>
<dbReference type="GO" id="GO:0043565">
    <property type="term" value="F:sequence-specific DNA binding"/>
    <property type="evidence" value="ECO:0007669"/>
    <property type="project" value="InterPro"/>
</dbReference>
<dbReference type="PANTHER" id="PTHR43280:SF34">
    <property type="entry name" value="ARAC-FAMILY TRANSCRIPTIONAL REGULATOR"/>
    <property type="match status" value="1"/>
</dbReference>
<evidence type="ECO:0000256" key="2">
    <source>
        <dbReference type="ARBA" id="ARBA00023125"/>
    </source>
</evidence>
<dbReference type="Gene3D" id="1.10.10.60">
    <property type="entry name" value="Homeodomain-like"/>
    <property type="match status" value="2"/>
</dbReference>
<feature type="domain" description="Response regulatory" evidence="6">
    <location>
        <begin position="3"/>
        <end position="120"/>
    </location>
</feature>
<comment type="caution">
    <text evidence="7">The sequence shown here is derived from an EMBL/GenBank/DDBJ whole genome shotgun (WGS) entry which is preliminary data.</text>
</comment>
<dbReference type="InterPro" id="IPR018060">
    <property type="entry name" value="HTH_AraC"/>
</dbReference>
<keyword evidence="3" id="KW-0804">Transcription</keyword>
<dbReference type="PROSITE" id="PS00041">
    <property type="entry name" value="HTH_ARAC_FAMILY_1"/>
    <property type="match status" value="1"/>
</dbReference>
<dbReference type="PROSITE" id="PS50110">
    <property type="entry name" value="RESPONSE_REGULATORY"/>
    <property type="match status" value="1"/>
</dbReference>
<dbReference type="InterPro" id="IPR020449">
    <property type="entry name" value="Tscrpt_reg_AraC-type_HTH"/>
</dbReference>
<dbReference type="Pfam" id="PF00072">
    <property type="entry name" value="Response_reg"/>
    <property type="match status" value="1"/>
</dbReference>
<reference evidence="7" key="1">
    <citation type="submission" date="2019-10" db="EMBL/GenBank/DDBJ databases">
        <title>Description of Paenibacillus glebae sp. nov.</title>
        <authorList>
            <person name="Carlier A."/>
            <person name="Qi S."/>
        </authorList>
    </citation>
    <scope>NUCLEOTIDE SEQUENCE</scope>
    <source>
        <strain evidence="7">LMG 31456</strain>
    </source>
</reference>
<dbReference type="CDD" id="cd17536">
    <property type="entry name" value="REC_YesN-like"/>
    <property type="match status" value="1"/>
</dbReference>
<evidence type="ECO:0000256" key="4">
    <source>
        <dbReference type="PROSITE-ProRule" id="PRU00169"/>
    </source>
</evidence>
<evidence type="ECO:0000313" key="8">
    <source>
        <dbReference type="Proteomes" id="UP000641588"/>
    </source>
</evidence>
<evidence type="ECO:0000259" key="6">
    <source>
        <dbReference type="PROSITE" id="PS50110"/>
    </source>
</evidence>
<dbReference type="EMBL" id="WHOD01000082">
    <property type="protein sequence ID" value="NOU95879.1"/>
    <property type="molecule type" value="Genomic_DNA"/>
</dbReference>
<keyword evidence="1" id="KW-0805">Transcription regulation</keyword>
<feature type="modified residue" description="4-aspartylphosphate" evidence="4">
    <location>
        <position position="55"/>
    </location>
</feature>
<dbReference type="InterPro" id="IPR011006">
    <property type="entry name" value="CheY-like_superfamily"/>
</dbReference>
<dbReference type="PANTHER" id="PTHR43280">
    <property type="entry name" value="ARAC-FAMILY TRANSCRIPTIONAL REGULATOR"/>
    <property type="match status" value="1"/>
</dbReference>
<proteinExistence type="predicted"/>
<dbReference type="AlphaFoldDB" id="A0A972GWN6"/>
<dbReference type="GO" id="GO:0003700">
    <property type="term" value="F:DNA-binding transcription factor activity"/>
    <property type="evidence" value="ECO:0007669"/>
    <property type="project" value="InterPro"/>
</dbReference>
<evidence type="ECO:0000256" key="3">
    <source>
        <dbReference type="ARBA" id="ARBA00023163"/>
    </source>
</evidence>
<keyword evidence="8" id="KW-1185">Reference proteome</keyword>
<dbReference type="SMART" id="SM00448">
    <property type="entry name" value="REC"/>
    <property type="match status" value="1"/>
</dbReference>
<dbReference type="InterPro" id="IPR001789">
    <property type="entry name" value="Sig_transdc_resp-reg_receiver"/>
</dbReference>
<keyword evidence="2" id="KW-0238">DNA-binding</keyword>
<organism evidence="7 8">
    <name type="scientific">Paenibacillus foliorum</name>
    <dbReference type="NCBI Taxonomy" id="2654974"/>
    <lineage>
        <taxon>Bacteria</taxon>
        <taxon>Bacillati</taxon>
        <taxon>Bacillota</taxon>
        <taxon>Bacilli</taxon>
        <taxon>Bacillales</taxon>
        <taxon>Paenibacillaceae</taxon>
        <taxon>Paenibacillus</taxon>
    </lineage>
</organism>
<evidence type="ECO:0000259" key="5">
    <source>
        <dbReference type="PROSITE" id="PS01124"/>
    </source>
</evidence>
<dbReference type="PRINTS" id="PR00032">
    <property type="entry name" value="HTHARAC"/>
</dbReference>
<evidence type="ECO:0000313" key="7">
    <source>
        <dbReference type="EMBL" id="NOU95879.1"/>
    </source>
</evidence>
<name>A0A972GWN6_9BACL</name>
<gene>
    <name evidence="7" type="ORF">GC093_22020</name>
</gene>
<dbReference type="RefSeq" id="WP_171654093.1">
    <property type="nucleotide sequence ID" value="NZ_WHOD01000082.1"/>
</dbReference>
<dbReference type="SMART" id="SM00342">
    <property type="entry name" value="HTH_ARAC"/>
    <property type="match status" value="1"/>
</dbReference>
<keyword evidence="4" id="KW-0597">Phosphoprotein</keyword>
<dbReference type="Pfam" id="PF12833">
    <property type="entry name" value="HTH_18"/>
    <property type="match status" value="1"/>
</dbReference>
<dbReference type="SUPFAM" id="SSF46689">
    <property type="entry name" value="Homeodomain-like"/>
    <property type="match status" value="2"/>
</dbReference>
<protein>
    <submittedName>
        <fullName evidence="7">Helix-turn-helix domain-containing protein</fullName>
    </submittedName>
</protein>
<sequence>MYKVMLVDDDFPVLAYLKKVIPWENLDMQLIGSYDNGQKAYDKAMVEMPDILITDIGMPVMNGLELINGLTAHKDNLRSVILSCHDEFTFAMEAIKLNVVEYILKESLDPKVLTSLLSKIKQGLDEDKKIKQQLIKKELISSLTENPILNEATWIEQASHIGLDFHQNNYIPVLCCINRHYVAQKRYSTQNLLSFSVQNVIDEIIERQIENGTLHLSYNGKETVLLFPYQDFLKKNVYDTLHELLHKVSESLKNYLKFSVTLIIGTRSRDSLELKAYIKQLLDSKERSFYIQEGSIINLESLDFSYSNEDLFAKYVEATQQFQDLILKENEMYLKVALVQWIATIQKEKYKPQVVREWGLKILLDLRVKIKSLQYFETKFSEEVVHQNLLHTETLEHFQDTMWNNLVELLRVISSFNSGSKRREIIEAQRYIIDHLHEKISLSDLADQLHLNSTYFSRLFKKETNENFVDFVIRLKMEKACEYLEHSHHSIEQISDMLGFESKSYFIRTFRKFKGMLPVEYKHRS</sequence>
<accession>A0A972GWN6</accession>
<evidence type="ECO:0000256" key="1">
    <source>
        <dbReference type="ARBA" id="ARBA00023015"/>
    </source>
</evidence>
<dbReference type="Gene3D" id="3.40.50.2300">
    <property type="match status" value="1"/>
</dbReference>
<dbReference type="SUPFAM" id="SSF52172">
    <property type="entry name" value="CheY-like"/>
    <property type="match status" value="1"/>
</dbReference>